<sequence>MELLVLIAVGSSAAGLFLILRSRARKRAALQLLLDERGWNARRDGEITTVSPATDDWALRMQRSFATQQPVPGTHVVTSTWTAPTPRMGSGALLVGPSPPGPARAIAVALIDSLDPKLAGWIGMGRVGDGQPLQHVLPADPRLLVLGTADAGAPGTLVAVADAVEEWCARYDSEREQPALSLSGGGLEVRVRVDVMSSATRLAHFVALCEKCRAAVAGSCR</sequence>
<protein>
    <submittedName>
        <fullName evidence="1">Uncharacterized protein</fullName>
    </submittedName>
</protein>
<keyword evidence="2" id="KW-1185">Reference proteome</keyword>
<gene>
    <name evidence="1" type="ORF">EXE63_22745</name>
</gene>
<dbReference type="AlphaFoldDB" id="A0A6H0S7Y0"/>
<name>A0A6H0S7Y0_9MYCO</name>
<proteinExistence type="predicted"/>
<dbReference type="EMBL" id="CP038799">
    <property type="protein sequence ID" value="QIV83384.1"/>
    <property type="molecule type" value="Genomic_DNA"/>
</dbReference>
<accession>A0A6H0S7Y0</accession>
<reference evidence="1 2" key="1">
    <citation type="submission" date="2019-04" db="EMBL/GenBank/DDBJ databases">
        <title>Draft, Whole-Genome Sequence of the Anthracene-degrading Mycobacterium frederiksbergense LB501T, Isolated from a Polycyclic Aromatic Hydrocarbon (PAH)-Contaminated Soil.</title>
        <authorList>
            <person name="Augelletti F."/>
        </authorList>
    </citation>
    <scope>NUCLEOTIDE SEQUENCE [LARGE SCALE GENOMIC DNA]</scope>
    <source>
        <strain evidence="1 2">LB 501T</strain>
    </source>
</reference>
<evidence type="ECO:0000313" key="1">
    <source>
        <dbReference type="EMBL" id="QIV83384.1"/>
    </source>
</evidence>
<dbReference type="KEGG" id="mfre:EXE63_22745"/>
<organism evidence="1 2">
    <name type="scientific">Mycolicibacterium frederiksbergense</name>
    <dbReference type="NCBI Taxonomy" id="117567"/>
    <lineage>
        <taxon>Bacteria</taxon>
        <taxon>Bacillati</taxon>
        <taxon>Actinomycetota</taxon>
        <taxon>Actinomycetes</taxon>
        <taxon>Mycobacteriales</taxon>
        <taxon>Mycobacteriaceae</taxon>
        <taxon>Mycolicibacterium</taxon>
    </lineage>
</organism>
<dbReference type="Proteomes" id="UP000501849">
    <property type="component" value="Chromosome"/>
</dbReference>
<evidence type="ECO:0000313" key="2">
    <source>
        <dbReference type="Proteomes" id="UP000501849"/>
    </source>
</evidence>
<dbReference type="RefSeq" id="WP_168143787.1">
    <property type="nucleotide sequence ID" value="NZ_CP038799.1"/>
</dbReference>